<dbReference type="OrthoDB" id="2505488at2759"/>
<feature type="coiled-coil region" evidence="1">
    <location>
        <begin position="23"/>
        <end position="57"/>
    </location>
</feature>
<feature type="region of interest" description="Disordered" evidence="2">
    <location>
        <begin position="58"/>
        <end position="131"/>
    </location>
</feature>
<reference evidence="3" key="1">
    <citation type="submission" date="2021-03" db="EMBL/GenBank/DDBJ databases">
        <title>Draft genome sequence of rust myrtle Austropuccinia psidii MF-1, a brazilian biotype.</title>
        <authorList>
            <person name="Quecine M.C."/>
            <person name="Pachon D.M.R."/>
            <person name="Bonatelli M.L."/>
            <person name="Correr F.H."/>
            <person name="Franceschini L.M."/>
            <person name="Leite T.F."/>
            <person name="Margarido G.R.A."/>
            <person name="Almeida C.A."/>
            <person name="Ferrarezi J.A."/>
            <person name="Labate C.A."/>
        </authorList>
    </citation>
    <scope>NUCLEOTIDE SEQUENCE</scope>
    <source>
        <strain evidence="3">MF-1</strain>
    </source>
</reference>
<keyword evidence="1" id="KW-0175">Coiled coil</keyword>
<organism evidence="3 4">
    <name type="scientific">Austropuccinia psidii MF-1</name>
    <dbReference type="NCBI Taxonomy" id="1389203"/>
    <lineage>
        <taxon>Eukaryota</taxon>
        <taxon>Fungi</taxon>
        <taxon>Dikarya</taxon>
        <taxon>Basidiomycota</taxon>
        <taxon>Pucciniomycotina</taxon>
        <taxon>Pucciniomycetes</taxon>
        <taxon>Pucciniales</taxon>
        <taxon>Sphaerophragmiaceae</taxon>
        <taxon>Austropuccinia</taxon>
    </lineage>
</organism>
<feature type="compositionally biased region" description="Polar residues" evidence="2">
    <location>
        <begin position="112"/>
        <end position="130"/>
    </location>
</feature>
<name>A0A9Q3PUW2_9BASI</name>
<dbReference type="EMBL" id="AVOT02093647">
    <property type="protein sequence ID" value="MBW0574191.1"/>
    <property type="molecule type" value="Genomic_DNA"/>
</dbReference>
<evidence type="ECO:0000313" key="4">
    <source>
        <dbReference type="Proteomes" id="UP000765509"/>
    </source>
</evidence>
<sequence>MNFPHHSHHTINDNSQPDISRILQTQNQYINELRTKLEQCDQEVEALLAKVSNLEVQPARKEQAPFKVQNSKLRESISKSKGKSSKIKIKARTKNTKGPNPNNTHQRAASAPPQTSKTRPNQLNMNQTPQGFKPTKDAFFAHIRIMWGLIFEKSIPVLPDPALLKEFYNCFDYANEIQEVAKSSSAVKLIPESDVITLRGTQPGRKKVGKEIVNVQEFFILYIQALLAKLGICQLTPCIMKLAE</sequence>
<evidence type="ECO:0000256" key="2">
    <source>
        <dbReference type="SAM" id="MobiDB-lite"/>
    </source>
</evidence>
<evidence type="ECO:0000256" key="1">
    <source>
        <dbReference type="SAM" id="Coils"/>
    </source>
</evidence>
<dbReference type="AlphaFoldDB" id="A0A9Q3PUW2"/>
<dbReference type="Proteomes" id="UP000765509">
    <property type="component" value="Unassembled WGS sequence"/>
</dbReference>
<keyword evidence="4" id="KW-1185">Reference proteome</keyword>
<gene>
    <name evidence="3" type="ORF">O181_113906</name>
</gene>
<evidence type="ECO:0000313" key="3">
    <source>
        <dbReference type="EMBL" id="MBW0574191.1"/>
    </source>
</evidence>
<feature type="compositionally biased region" description="Basic residues" evidence="2">
    <location>
        <begin position="80"/>
        <end position="95"/>
    </location>
</feature>
<comment type="caution">
    <text evidence="3">The sequence shown here is derived from an EMBL/GenBank/DDBJ whole genome shotgun (WGS) entry which is preliminary data.</text>
</comment>
<accession>A0A9Q3PUW2</accession>
<proteinExistence type="predicted"/>
<protein>
    <submittedName>
        <fullName evidence="3">Uncharacterized protein</fullName>
    </submittedName>
</protein>